<dbReference type="AlphaFoldDB" id="G7IA19"/>
<gene>
    <name evidence="1" type="ordered locus">MTR_1g034970</name>
</gene>
<dbReference type="HOGENOM" id="CLU_2593319_0_0_1"/>
<dbReference type="EnsemblPlants" id="AES59930">
    <property type="protein sequence ID" value="AES59930"/>
    <property type="gene ID" value="MTR_1g034970"/>
</dbReference>
<reference evidence="2" key="3">
    <citation type="submission" date="2015-04" db="UniProtKB">
        <authorList>
            <consortium name="EnsemblPlants"/>
        </authorList>
    </citation>
    <scope>IDENTIFICATION</scope>
    <source>
        <strain evidence="2">cv. Jemalong A17</strain>
    </source>
</reference>
<sequence length="80" mass="9056">MVEIDPDFIQPQIPISPILDDSNNVQNPLSFDELVRKIGSACKEWGFICKHCYLNFHRNSCAGSTHTFCDLASIESVNER</sequence>
<name>G7IA19_MEDTR</name>
<reference evidence="1 3" key="2">
    <citation type="journal article" date="2014" name="BMC Genomics">
        <title>An improved genome release (version Mt4.0) for the model legume Medicago truncatula.</title>
        <authorList>
            <person name="Tang H."/>
            <person name="Krishnakumar V."/>
            <person name="Bidwell S."/>
            <person name="Rosen B."/>
            <person name="Chan A."/>
            <person name="Zhou S."/>
            <person name="Gentzbittel L."/>
            <person name="Childs K.L."/>
            <person name="Yandell M."/>
            <person name="Gundlach H."/>
            <person name="Mayer K.F."/>
            <person name="Schwartz D.C."/>
            <person name="Town C.D."/>
        </authorList>
    </citation>
    <scope>GENOME REANNOTATION</scope>
    <source>
        <strain evidence="2 3">cv. Jemalong A17</strain>
    </source>
</reference>
<evidence type="ECO:0000313" key="1">
    <source>
        <dbReference type="EMBL" id="AES59930.1"/>
    </source>
</evidence>
<proteinExistence type="predicted"/>
<evidence type="ECO:0000313" key="3">
    <source>
        <dbReference type="Proteomes" id="UP000002051"/>
    </source>
</evidence>
<accession>G7IA19</accession>
<protein>
    <submittedName>
        <fullName evidence="1 2">Uncharacterized protein</fullName>
    </submittedName>
</protein>
<organism evidence="1 3">
    <name type="scientific">Medicago truncatula</name>
    <name type="common">Barrel medic</name>
    <name type="synonym">Medicago tribuloides</name>
    <dbReference type="NCBI Taxonomy" id="3880"/>
    <lineage>
        <taxon>Eukaryota</taxon>
        <taxon>Viridiplantae</taxon>
        <taxon>Streptophyta</taxon>
        <taxon>Embryophyta</taxon>
        <taxon>Tracheophyta</taxon>
        <taxon>Spermatophyta</taxon>
        <taxon>Magnoliopsida</taxon>
        <taxon>eudicotyledons</taxon>
        <taxon>Gunneridae</taxon>
        <taxon>Pentapetalae</taxon>
        <taxon>rosids</taxon>
        <taxon>fabids</taxon>
        <taxon>Fabales</taxon>
        <taxon>Fabaceae</taxon>
        <taxon>Papilionoideae</taxon>
        <taxon>50 kb inversion clade</taxon>
        <taxon>NPAAA clade</taxon>
        <taxon>Hologalegina</taxon>
        <taxon>IRL clade</taxon>
        <taxon>Trifolieae</taxon>
        <taxon>Medicago</taxon>
    </lineage>
</organism>
<dbReference type="PaxDb" id="3880-AES59930"/>
<reference evidence="1 3" key="1">
    <citation type="journal article" date="2011" name="Nature">
        <title>The Medicago genome provides insight into the evolution of rhizobial symbioses.</title>
        <authorList>
            <person name="Young N.D."/>
            <person name="Debelle F."/>
            <person name="Oldroyd G.E."/>
            <person name="Geurts R."/>
            <person name="Cannon S.B."/>
            <person name="Udvardi M.K."/>
            <person name="Benedito V.A."/>
            <person name="Mayer K.F."/>
            <person name="Gouzy J."/>
            <person name="Schoof H."/>
            <person name="Van de Peer Y."/>
            <person name="Proost S."/>
            <person name="Cook D.R."/>
            <person name="Meyers B.C."/>
            <person name="Spannagl M."/>
            <person name="Cheung F."/>
            <person name="De Mita S."/>
            <person name="Krishnakumar V."/>
            <person name="Gundlach H."/>
            <person name="Zhou S."/>
            <person name="Mudge J."/>
            <person name="Bharti A.K."/>
            <person name="Murray J.D."/>
            <person name="Naoumkina M.A."/>
            <person name="Rosen B."/>
            <person name="Silverstein K.A."/>
            <person name="Tang H."/>
            <person name="Rombauts S."/>
            <person name="Zhao P.X."/>
            <person name="Zhou P."/>
            <person name="Barbe V."/>
            <person name="Bardou P."/>
            <person name="Bechner M."/>
            <person name="Bellec A."/>
            <person name="Berger A."/>
            <person name="Berges H."/>
            <person name="Bidwell S."/>
            <person name="Bisseling T."/>
            <person name="Choisne N."/>
            <person name="Couloux A."/>
            <person name="Denny R."/>
            <person name="Deshpande S."/>
            <person name="Dai X."/>
            <person name="Doyle J.J."/>
            <person name="Dudez A.M."/>
            <person name="Farmer A.D."/>
            <person name="Fouteau S."/>
            <person name="Franken C."/>
            <person name="Gibelin C."/>
            <person name="Gish J."/>
            <person name="Goldstein S."/>
            <person name="Gonzalez A.J."/>
            <person name="Green P.J."/>
            <person name="Hallab A."/>
            <person name="Hartog M."/>
            <person name="Hua A."/>
            <person name="Humphray S.J."/>
            <person name="Jeong D.H."/>
            <person name="Jing Y."/>
            <person name="Jocker A."/>
            <person name="Kenton S.M."/>
            <person name="Kim D.J."/>
            <person name="Klee K."/>
            <person name="Lai H."/>
            <person name="Lang C."/>
            <person name="Lin S."/>
            <person name="Macmil S.L."/>
            <person name="Magdelenat G."/>
            <person name="Matthews L."/>
            <person name="McCorrison J."/>
            <person name="Monaghan E.L."/>
            <person name="Mun J.H."/>
            <person name="Najar F.Z."/>
            <person name="Nicholson C."/>
            <person name="Noirot C."/>
            <person name="O'Bleness M."/>
            <person name="Paule C.R."/>
            <person name="Poulain J."/>
            <person name="Prion F."/>
            <person name="Qin B."/>
            <person name="Qu C."/>
            <person name="Retzel E.F."/>
            <person name="Riddle C."/>
            <person name="Sallet E."/>
            <person name="Samain S."/>
            <person name="Samson N."/>
            <person name="Sanders I."/>
            <person name="Saurat O."/>
            <person name="Scarpelli C."/>
            <person name="Schiex T."/>
            <person name="Segurens B."/>
            <person name="Severin A.J."/>
            <person name="Sherrier D.J."/>
            <person name="Shi R."/>
            <person name="Sims S."/>
            <person name="Singer S.R."/>
            <person name="Sinharoy S."/>
            <person name="Sterck L."/>
            <person name="Viollet A."/>
            <person name="Wang B.B."/>
            <person name="Wang K."/>
            <person name="Wang M."/>
            <person name="Wang X."/>
            <person name="Warfsmann J."/>
            <person name="Weissenbach J."/>
            <person name="White D.D."/>
            <person name="White J.D."/>
            <person name="Wiley G.B."/>
            <person name="Wincker P."/>
            <person name="Xing Y."/>
            <person name="Yang L."/>
            <person name="Yao Z."/>
            <person name="Ying F."/>
            <person name="Zhai J."/>
            <person name="Zhou L."/>
            <person name="Zuber A."/>
            <person name="Denarie J."/>
            <person name="Dixon R.A."/>
            <person name="May G.D."/>
            <person name="Schwartz D.C."/>
            <person name="Rogers J."/>
            <person name="Quetier F."/>
            <person name="Town C.D."/>
            <person name="Roe B.A."/>
        </authorList>
    </citation>
    <scope>NUCLEOTIDE SEQUENCE [LARGE SCALE GENOMIC DNA]</scope>
    <source>
        <strain evidence="1">A17</strain>
        <strain evidence="2 3">cv. Jemalong A17</strain>
    </source>
</reference>
<evidence type="ECO:0000313" key="2">
    <source>
        <dbReference type="EnsemblPlants" id="AES59930"/>
    </source>
</evidence>
<keyword evidence="3" id="KW-1185">Reference proteome</keyword>
<dbReference type="EMBL" id="CM001217">
    <property type="protein sequence ID" value="AES59930.1"/>
    <property type="molecule type" value="Genomic_DNA"/>
</dbReference>
<dbReference type="Proteomes" id="UP000002051">
    <property type="component" value="Unassembled WGS sequence"/>
</dbReference>